<evidence type="ECO:0000256" key="2">
    <source>
        <dbReference type="ARBA" id="ARBA00022450"/>
    </source>
</evidence>
<dbReference type="InterPro" id="IPR009081">
    <property type="entry name" value="PP-bd_ACP"/>
</dbReference>
<evidence type="ECO:0000256" key="3">
    <source>
        <dbReference type="ARBA" id="ARBA00022553"/>
    </source>
</evidence>
<dbReference type="Proteomes" id="UP000621500">
    <property type="component" value="Unassembled WGS sequence"/>
</dbReference>
<gene>
    <name evidence="5" type="ORF">Pma05_05700</name>
</gene>
<dbReference type="Gene3D" id="1.10.1200.10">
    <property type="entry name" value="ACP-like"/>
    <property type="match status" value="1"/>
</dbReference>
<dbReference type="SUPFAM" id="SSF52777">
    <property type="entry name" value="CoA-dependent acyltransferases"/>
    <property type="match status" value="4"/>
</dbReference>
<dbReference type="PANTHER" id="PTHR45527:SF1">
    <property type="entry name" value="FATTY ACID SYNTHASE"/>
    <property type="match status" value="1"/>
</dbReference>
<name>A0ABQ4EH09_9ACTN</name>
<dbReference type="PANTHER" id="PTHR45527">
    <property type="entry name" value="NONRIBOSOMAL PEPTIDE SYNTHETASE"/>
    <property type="match status" value="1"/>
</dbReference>
<evidence type="ECO:0000256" key="1">
    <source>
        <dbReference type="ARBA" id="ARBA00001957"/>
    </source>
</evidence>
<dbReference type="SUPFAM" id="SSF47336">
    <property type="entry name" value="ACP-like"/>
    <property type="match status" value="1"/>
</dbReference>
<sequence length="1100" mass="118133">MLDSPTVAAGPVPLSYAQEQLWFIENLSPAARLYNELWQLRLDGDLDVGLLGRALDAVAERHESLRATFPTENGAPVCRYLTFLSLATGPAHDLGHLPEDERRPAAERIAREFADRPYDIAAGPLTRSMLLRLGAREHLLLIGCHHLVADGQSLTLIRTELDELMTAELTGRPPALPPPAARFADHVARQRAAQAGGERSEGQAYWRDRLFGAPALLDLHKGRLRPAVKSEHGERARFDLAPASARGLLDFAMRESSTPACVLIAAFAAVAHRHTGDDDLIIGTAGAGRSPGGFDDVVGFFANTLPLRLRPHPASSFRSLLAETTDAVLDALEFEEVPFTSMVEGLTGRDPSIPPLVQVMVTQSPKVADGVPFGPVRATEEQIPRGRARFDLLIEAEVGPGDVTLWVEYDDALFEAAYVRTLIRHLEAVLRAGCADPALELGRLPMLGAGERSCSEREVLIGDCVAPDFALGRLHRVGQGGRIDDVLVPPGPDTGRVGYRRPGGVVVDLGPADRFPVIGGITVPLDEAAALPPDAVPRYASAAVRRPGAEPDGGDPPGLDMVRPALLTLWRRELGNPGYGPHDDVFEHGGHSMMVARLALLARDELGLEAPIRAIFEHPTVDGLARLICRGQPDAVQALQLLAGLSGDELDALLPAAAEPAAADPGPAPLTGAQRQIWVMEQLAPGGSTYNVPLEFDLTGTLDPEALAAAFAAVTARHDALRCRYEWTADGPVQQVVPGAGPELEVHDLTGLGEQRALAAADRMAREQAASGFDLRTEPSVRAQLVLAGPTRARLLVVFHHIGVDEVGLYTFRRDLVAAYRAARNGRPAALPAPALTWTEYARWEHDWLAGPAGDRQRDYWAAALRGVPELRLRTDLVAPEGLSFAGGHYDRVPSVPLMSAVRMLGAELSATPFMVFAAACAVLLSRLSGQREFVVGAPAENRQRADARDLVGCLVNVLALRVRVPSGATFAEVVAGVREVTIDAYDNQGLPLPEVVRLLGVRREANRLPLVQVTVAWQDGDDINLDLPDCASTWRYVSSGASRYDISYTAVRRGDELELGAEYNTARWHAESIDVQLATLERILVGAAAAPATAVAELG</sequence>
<dbReference type="Gene3D" id="3.30.559.10">
    <property type="entry name" value="Chloramphenicol acetyltransferase-like domain"/>
    <property type="match status" value="2"/>
</dbReference>
<dbReference type="InterPro" id="IPR020806">
    <property type="entry name" value="PKS_PP-bd"/>
</dbReference>
<dbReference type="CDD" id="cd19531">
    <property type="entry name" value="LCL_NRPS-like"/>
    <property type="match status" value="2"/>
</dbReference>
<dbReference type="EMBL" id="BONX01000003">
    <property type="protein sequence ID" value="GIG93997.1"/>
    <property type="molecule type" value="Genomic_DNA"/>
</dbReference>
<proteinExistence type="predicted"/>
<evidence type="ECO:0000313" key="6">
    <source>
        <dbReference type="Proteomes" id="UP000621500"/>
    </source>
</evidence>
<protein>
    <recommendedName>
        <fullName evidence="4">Carrier domain-containing protein</fullName>
    </recommendedName>
</protein>
<keyword evidence="2" id="KW-0596">Phosphopantetheine</keyword>
<dbReference type="Pfam" id="PF00550">
    <property type="entry name" value="PP-binding"/>
    <property type="match status" value="1"/>
</dbReference>
<organism evidence="5 6">
    <name type="scientific">Plantactinospora mayteni</name>
    <dbReference type="NCBI Taxonomy" id="566021"/>
    <lineage>
        <taxon>Bacteria</taxon>
        <taxon>Bacillati</taxon>
        <taxon>Actinomycetota</taxon>
        <taxon>Actinomycetes</taxon>
        <taxon>Micromonosporales</taxon>
        <taxon>Micromonosporaceae</taxon>
        <taxon>Plantactinospora</taxon>
    </lineage>
</organism>
<comment type="caution">
    <text evidence="5">The sequence shown here is derived from an EMBL/GenBank/DDBJ whole genome shotgun (WGS) entry which is preliminary data.</text>
</comment>
<keyword evidence="6" id="KW-1185">Reference proteome</keyword>
<feature type="domain" description="Carrier" evidence="4">
    <location>
        <begin position="557"/>
        <end position="632"/>
    </location>
</feature>
<reference evidence="5 6" key="1">
    <citation type="submission" date="2021-01" db="EMBL/GenBank/DDBJ databases">
        <title>Whole genome shotgun sequence of Plantactinospora mayteni NBRC 109088.</title>
        <authorList>
            <person name="Komaki H."/>
            <person name="Tamura T."/>
        </authorList>
    </citation>
    <scope>NUCLEOTIDE SEQUENCE [LARGE SCALE GENOMIC DNA]</scope>
    <source>
        <strain evidence="5 6">NBRC 109088</strain>
    </source>
</reference>
<dbReference type="InterPro" id="IPR001242">
    <property type="entry name" value="Condensation_dom"/>
</dbReference>
<dbReference type="RefSeq" id="WP_203855662.1">
    <property type="nucleotide sequence ID" value="NZ_BAAAZQ010000002.1"/>
</dbReference>
<dbReference type="InterPro" id="IPR023213">
    <property type="entry name" value="CAT-like_dom_sf"/>
</dbReference>
<dbReference type="PROSITE" id="PS50075">
    <property type="entry name" value="CARRIER"/>
    <property type="match status" value="1"/>
</dbReference>
<evidence type="ECO:0000313" key="5">
    <source>
        <dbReference type="EMBL" id="GIG93997.1"/>
    </source>
</evidence>
<dbReference type="Gene3D" id="3.30.559.30">
    <property type="entry name" value="Nonribosomal peptide synthetase, condensation domain"/>
    <property type="match status" value="2"/>
</dbReference>
<comment type="cofactor">
    <cofactor evidence="1">
        <name>pantetheine 4'-phosphate</name>
        <dbReference type="ChEBI" id="CHEBI:47942"/>
    </cofactor>
</comment>
<accession>A0ABQ4EH09</accession>
<dbReference type="Pfam" id="PF00668">
    <property type="entry name" value="Condensation"/>
    <property type="match status" value="2"/>
</dbReference>
<dbReference type="InterPro" id="IPR036736">
    <property type="entry name" value="ACP-like_sf"/>
</dbReference>
<keyword evidence="3" id="KW-0597">Phosphoprotein</keyword>
<dbReference type="SMART" id="SM00823">
    <property type="entry name" value="PKS_PP"/>
    <property type="match status" value="1"/>
</dbReference>
<evidence type="ECO:0000259" key="4">
    <source>
        <dbReference type="PROSITE" id="PS50075"/>
    </source>
</evidence>